<dbReference type="OrthoDB" id="4900204at2759"/>
<keyword evidence="3" id="KW-1185">Reference proteome</keyword>
<comment type="caution">
    <text evidence="2">The sequence shown here is derived from an EMBL/GenBank/DDBJ whole genome shotgun (WGS) entry which is preliminary data.</text>
</comment>
<evidence type="ECO:0000313" key="2">
    <source>
        <dbReference type="EMBL" id="OTA00657.1"/>
    </source>
</evidence>
<feature type="region of interest" description="Disordered" evidence="1">
    <location>
        <begin position="32"/>
        <end position="53"/>
    </location>
</feature>
<dbReference type="EMBL" id="LFMI01000127">
    <property type="protein sequence ID" value="OTA00657.1"/>
    <property type="molecule type" value="Genomic_DNA"/>
</dbReference>
<reference evidence="2 3" key="1">
    <citation type="journal article" date="2015" name="Genome Announc.">
        <title>Genome sequence and annotation of Trichoderma parareesei, the ancestor of the cellulase producer Trichoderma reesei.</title>
        <authorList>
            <person name="Yang D."/>
            <person name="Pomraning K."/>
            <person name="Kopchinskiy A."/>
            <person name="Karimi Aghcheh R."/>
            <person name="Atanasova L."/>
            <person name="Chenthamara K."/>
            <person name="Baker S.E."/>
            <person name="Zhang R."/>
            <person name="Shen Q."/>
            <person name="Freitag M."/>
            <person name="Kubicek C.P."/>
            <person name="Druzhinina I.S."/>
        </authorList>
    </citation>
    <scope>NUCLEOTIDE SEQUENCE [LARGE SCALE GENOMIC DNA]</scope>
    <source>
        <strain evidence="2 3">CBS 125925</strain>
    </source>
</reference>
<gene>
    <name evidence="2" type="ORF">A9Z42_0009020</name>
</gene>
<sequence>MRKQTNEQLGLLEELELVHGIHQQMLKLLHDLGFSPPDGHQNAETNASGADAGYDERRANIYKGYQDVVAHKEALEMRIESVKKEDAKRRGQPGVQKKKTTTQARKTRRRGNGWTKAKKS</sequence>
<name>A0A2H2YVR4_TRIPA</name>
<feature type="region of interest" description="Disordered" evidence="1">
    <location>
        <begin position="81"/>
        <end position="120"/>
    </location>
</feature>
<evidence type="ECO:0000313" key="3">
    <source>
        <dbReference type="Proteomes" id="UP000219286"/>
    </source>
</evidence>
<organism evidence="2 3">
    <name type="scientific">Trichoderma parareesei</name>
    <name type="common">Filamentous fungus</name>
    <dbReference type="NCBI Taxonomy" id="858221"/>
    <lineage>
        <taxon>Eukaryota</taxon>
        <taxon>Fungi</taxon>
        <taxon>Dikarya</taxon>
        <taxon>Ascomycota</taxon>
        <taxon>Pezizomycotina</taxon>
        <taxon>Sordariomycetes</taxon>
        <taxon>Hypocreomycetidae</taxon>
        <taxon>Hypocreales</taxon>
        <taxon>Hypocreaceae</taxon>
        <taxon>Trichoderma</taxon>
    </lineage>
</organism>
<dbReference type="Proteomes" id="UP000219286">
    <property type="component" value="Unassembled WGS sequence"/>
</dbReference>
<protein>
    <submittedName>
        <fullName evidence="2">Uncharacterized protein</fullName>
    </submittedName>
</protein>
<evidence type="ECO:0000256" key="1">
    <source>
        <dbReference type="SAM" id="MobiDB-lite"/>
    </source>
</evidence>
<dbReference type="AlphaFoldDB" id="A0A2H2YVR4"/>
<feature type="compositionally biased region" description="Basic residues" evidence="1">
    <location>
        <begin position="96"/>
        <end position="120"/>
    </location>
</feature>
<proteinExistence type="predicted"/>
<accession>A0A2H2YVR4</accession>